<evidence type="ECO:0000256" key="2">
    <source>
        <dbReference type="ARBA" id="ARBA00022475"/>
    </source>
</evidence>
<dbReference type="GO" id="GO:0005886">
    <property type="term" value="C:plasma membrane"/>
    <property type="evidence" value="ECO:0007669"/>
    <property type="project" value="UniProtKB-SubCell"/>
</dbReference>
<feature type="transmembrane region" description="Helical" evidence="9">
    <location>
        <begin position="220"/>
        <end position="240"/>
    </location>
</feature>
<dbReference type="GO" id="GO:0004930">
    <property type="term" value="F:G protein-coupled receptor activity"/>
    <property type="evidence" value="ECO:0007669"/>
    <property type="project" value="UniProtKB-KW"/>
</dbReference>
<evidence type="ECO:0000256" key="8">
    <source>
        <dbReference type="ARBA" id="ARBA00023224"/>
    </source>
</evidence>
<dbReference type="KEGG" id="bbel:109461690"/>
<reference evidence="12" key="1">
    <citation type="submission" date="2025-08" db="UniProtKB">
        <authorList>
            <consortium name="RefSeq"/>
        </authorList>
    </citation>
    <scope>IDENTIFICATION</scope>
    <source>
        <tissue evidence="12">Gonad</tissue>
    </source>
</reference>
<dbReference type="RefSeq" id="XP_019613632.1">
    <property type="nucleotide sequence ID" value="XM_019758073.1"/>
</dbReference>
<keyword evidence="3 9" id="KW-0812">Transmembrane</keyword>
<name>A0A6P4Y4K8_BRABE</name>
<dbReference type="PRINTS" id="PR00237">
    <property type="entry name" value="GPCRRHODOPSN"/>
</dbReference>
<evidence type="ECO:0000256" key="4">
    <source>
        <dbReference type="ARBA" id="ARBA00022989"/>
    </source>
</evidence>
<dbReference type="InterPro" id="IPR000276">
    <property type="entry name" value="GPCR_Rhodpsn"/>
</dbReference>
<dbReference type="AlphaFoldDB" id="A0A6P4Y4K8"/>
<feature type="transmembrane region" description="Helical" evidence="9">
    <location>
        <begin position="165"/>
        <end position="185"/>
    </location>
</feature>
<gene>
    <name evidence="12" type="primary">LOC109461690</name>
</gene>
<keyword evidence="2" id="KW-1003">Cell membrane</keyword>
<keyword evidence="7" id="KW-0675">Receptor</keyword>
<comment type="subcellular location">
    <subcellularLocation>
        <location evidence="1">Cell membrane</location>
        <topology evidence="1">Multi-pass membrane protein</topology>
    </subcellularLocation>
</comment>
<dbReference type="SMART" id="SM01381">
    <property type="entry name" value="7TM_GPCR_Srsx"/>
    <property type="match status" value="1"/>
</dbReference>
<evidence type="ECO:0000256" key="5">
    <source>
        <dbReference type="ARBA" id="ARBA00023040"/>
    </source>
</evidence>
<keyword evidence="11" id="KW-1185">Reference proteome</keyword>
<dbReference type="Pfam" id="PF00001">
    <property type="entry name" value="7tm_1"/>
    <property type="match status" value="1"/>
</dbReference>
<feature type="transmembrane region" description="Helical" evidence="9">
    <location>
        <begin position="312"/>
        <end position="330"/>
    </location>
</feature>
<organism evidence="11 12">
    <name type="scientific">Branchiostoma belcheri</name>
    <name type="common">Amphioxus</name>
    <dbReference type="NCBI Taxonomy" id="7741"/>
    <lineage>
        <taxon>Eukaryota</taxon>
        <taxon>Metazoa</taxon>
        <taxon>Chordata</taxon>
        <taxon>Cephalochordata</taxon>
        <taxon>Leptocardii</taxon>
        <taxon>Amphioxiformes</taxon>
        <taxon>Branchiostomatidae</taxon>
        <taxon>Branchiostoma</taxon>
    </lineage>
</organism>
<sequence>MAGFETLDNFTFTACEVVSRNVTLGNATATVSSFSPVLCGLCGLYPAWRHVVVFLLVCFLLMAIAGNGCLVATIATRETMQEPGNFFLAALALTDVSSCLLFVPSSIHNTTHATFLSGAACKTQAFFVLVVGSLAHSFLLCLWVCRYIQIVCPMTFEEKLSRPRIALSMVMCVLVSVLPPLVGVIRNGSVRVSTYHGADGMQAAPTGIYPCIPDLMEASVSSVVCLTMMIISTIFAILIYREAQRHQENIRNLTPNPNPDAVPVEALETKLKATKTLGIVLLVYWITWLPPIFMFFLSNVVTMSTFTVAQDVLHIVLLTNTFSDSLLYAFRYEMYREALVQMFRHYKYAITETIIDYMEIILE</sequence>
<dbReference type="CDD" id="cd00637">
    <property type="entry name" value="7tm_classA_rhodopsin-like"/>
    <property type="match status" value="1"/>
</dbReference>
<dbReference type="Proteomes" id="UP000515135">
    <property type="component" value="Unplaced"/>
</dbReference>
<evidence type="ECO:0000259" key="10">
    <source>
        <dbReference type="PROSITE" id="PS50262"/>
    </source>
</evidence>
<dbReference type="PANTHER" id="PTHR24249">
    <property type="entry name" value="HISTAMINE RECEPTOR-RELATED G-PROTEIN COUPLED RECEPTOR"/>
    <property type="match status" value="1"/>
</dbReference>
<feature type="transmembrane region" description="Helical" evidence="9">
    <location>
        <begin position="86"/>
        <end position="105"/>
    </location>
</feature>
<dbReference type="GeneID" id="109461690"/>
<evidence type="ECO:0000313" key="12">
    <source>
        <dbReference type="RefSeq" id="XP_019613632.1"/>
    </source>
</evidence>
<dbReference type="SUPFAM" id="SSF81321">
    <property type="entry name" value="Family A G protein-coupled receptor-like"/>
    <property type="match status" value="1"/>
</dbReference>
<dbReference type="InterPro" id="IPR050569">
    <property type="entry name" value="TAAR"/>
</dbReference>
<keyword evidence="8" id="KW-0807">Transducer</keyword>
<keyword evidence="4 9" id="KW-1133">Transmembrane helix</keyword>
<feature type="transmembrane region" description="Helical" evidence="9">
    <location>
        <begin position="277"/>
        <end position="300"/>
    </location>
</feature>
<dbReference type="Gene3D" id="1.20.1070.10">
    <property type="entry name" value="Rhodopsin 7-helix transmembrane proteins"/>
    <property type="match status" value="1"/>
</dbReference>
<feature type="transmembrane region" description="Helical" evidence="9">
    <location>
        <begin position="51"/>
        <end position="74"/>
    </location>
</feature>
<keyword evidence="5" id="KW-0297">G-protein coupled receptor</keyword>
<accession>A0A6P4Y4K8</accession>
<evidence type="ECO:0000256" key="7">
    <source>
        <dbReference type="ARBA" id="ARBA00023170"/>
    </source>
</evidence>
<proteinExistence type="predicted"/>
<evidence type="ECO:0000256" key="3">
    <source>
        <dbReference type="ARBA" id="ARBA00022692"/>
    </source>
</evidence>
<evidence type="ECO:0000256" key="6">
    <source>
        <dbReference type="ARBA" id="ARBA00023136"/>
    </source>
</evidence>
<dbReference type="InterPro" id="IPR017452">
    <property type="entry name" value="GPCR_Rhodpsn_7TM"/>
</dbReference>
<keyword evidence="6 9" id="KW-0472">Membrane</keyword>
<evidence type="ECO:0000313" key="11">
    <source>
        <dbReference type="Proteomes" id="UP000515135"/>
    </source>
</evidence>
<feature type="transmembrane region" description="Helical" evidence="9">
    <location>
        <begin position="125"/>
        <end position="145"/>
    </location>
</feature>
<dbReference type="PANTHER" id="PTHR24249:SF411">
    <property type="entry name" value="G-PROTEIN COUPLED RECEPTORS FAMILY 1 PROFILE DOMAIN-CONTAINING PROTEIN"/>
    <property type="match status" value="1"/>
</dbReference>
<evidence type="ECO:0000256" key="1">
    <source>
        <dbReference type="ARBA" id="ARBA00004651"/>
    </source>
</evidence>
<dbReference type="OrthoDB" id="10013681at2759"/>
<feature type="domain" description="G-protein coupled receptors family 1 profile" evidence="10">
    <location>
        <begin position="66"/>
        <end position="328"/>
    </location>
</feature>
<dbReference type="PROSITE" id="PS50262">
    <property type="entry name" value="G_PROTEIN_RECEP_F1_2"/>
    <property type="match status" value="1"/>
</dbReference>
<evidence type="ECO:0000256" key="9">
    <source>
        <dbReference type="SAM" id="Phobius"/>
    </source>
</evidence>
<protein>
    <submittedName>
        <fullName evidence="12">Trace amine-associated receptor 9-like</fullName>
    </submittedName>
</protein>